<keyword evidence="12" id="KW-0902">Two-component regulatory system</keyword>
<dbReference type="AlphaFoldDB" id="A0A069AYU6"/>
<dbReference type="InterPro" id="IPR005467">
    <property type="entry name" value="His_kinase_dom"/>
</dbReference>
<dbReference type="InterPro" id="IPR050398">
    <property type="entry name" value="HssS/ArlS-like"/>
</dbReference>
<dbReference type="GO" id="GO:0005886">
    <property type="term" value="C:plasma membrane"/>
    <property type="evidence" value="ECO:0007669"/>
    <property type="project" value="UniProtKB-SubCell"/>
</dbReference>
<keyword evidence="9 19" id="KW-0418">Kinase</keyword>
<dbReference type="RefSeq" id="WP_021366131.1">
    <property type="nucleotide sequence ID" value="NZ_BBYB01000040.1"/>
</dbReference>
<dbReference type="CDD" id="cd16975">
    <property type="entry name" value="HATPase_SpaK_NisK-like"/>
    <property type="match status" value="1"/>
</dbReference>
<comment type="catalytic activity">
    <reaction evidence="1">
        <text>ATP + protein L-histidine = ADP + protein N-phospho-L-histidine.</text>
        <dbReference type="EC" id="2.7.13.3"/>
    </reaction>
</comment>
<dbReference type="FunFam" id="3.30.565.10:FF:000006">
    <property type="entry name" value="Sensor histidine kinase WalK"/>
    <property type="match status" value="1"/>
</dbReference>
<dbReference type="InterPro" id="IPR036890">
    <property type="entry name" value="HATPase_C_sf"/>
</dbReference>
<feature type="domain" description="HAMP" evidence="16">
    <location>
        <begin position="190"/>
        <end position="242"/>
    </location>
</feature>
<dbReference type="PROSITE" id="PS50885">
    <property type="entry name" value="HAMP"/>
    <property type="match status" value="1"/>
</dbReference>
<evidence type="ECO:0000256" key="7">
    <source>
        <dbReference type="ARBA" id="ARBA00022692"/>
    </source>
</evidence>
<dbReference type="InterPro" id="IPR003661">
    <property type="entry name" value="HisK_dim/P_dom"/>
</dbReference>
<dbReference type="PROSITE" id="PS50109">
    <property type="entry name" value="HIS_KIN"/>
    <property type="match status" value="1"/>
</dbReference>
<dbReference type="Pfam" id="PF00512">
    <property type="entry name" value="HisKA"/>
    <property type="match status" value="1"/>
</dbReference>
<proteinExistence type="predicted"/>
<keyword evidence="13 14" id="KW-0472">Membrane</keyword>
<dbReference type="EMBL" id="LK933238">
    <property type="protein sequence ID" value="CDT53264.1"/>
    <property type="molecule type" value="Genomic_DNA"/>
</dbReference>
<evidence type="ECO:0000256" key="3">
    <source>
        <dbReference type="ARBA" id="ARBA00012438"/>
    </source>
</evidence>
<dbReference type="SUPFAM" id="SSF158472">
    <property type="entry name" value="HAMP domain-like"/>
    <property type="match status" value="1"/>
</dbReference>
<evidence type="ECO:0000259" key="16">
    <source>
        <dbReference type="PROSITE" id="PS50885"/>
    </source>
</evidence>
<evidence type="ECO:0000256" key="5">
    <source>
        <dbReference type="ARBA" id="ARBA00022553"/>
    </source>
</evidence>
<dbReference type="InterPro" id="IPR003660">
    <property type="entry name" value="HAMP_dom"/>
</dbReference>
<dbReference type="SMART" id="SM00388">
    <property type="entry name" value="HisKA"/>
    <property type="match status" value="1"/>
</dbReference>
<dbReference type="PANTHER" id="PTHR45528">
    <property type="entry name" value="SENSOR HISTIDINE KINASE CPXA"/>
    <property type="match status" value="1"/>
</dbReference>
<dbReference type="SUPFAM" id="SSF47384">
    <property type="entry name" value="Homodimeric domain of signal transducing histidine kinase"/>
    <property type="match status" value="1"/>
</dbReference>
<sequence>MKNQSLIAQFRHTFIFIIIASIVATVITYIFAIYLYIYSLNKDIYPPNYYERQVPRIEKYINEKNIALLSQSNEEGLKRTIRGDDMLYQVVDNNGNILYGTNPKKLFKTKEELFNNFINRTVRKGGYIHTVPIKGDNGKIEGAVILFYQVKITFANIRGRFVFAVIIMALFSPFLYIVGFTRWLSKRFVKNINQPLHLLIDASKKIKEKDLDFEIDYYSDNELGKLCSAFSEMKDELKGSLSAQWKMEQERVEMVEALAHDLKSPLSIILGYTDALIGNNTDDNEKLHRYLTVIRENTEKSAALVQKMQYTSDLEKSNIQLNLVPINLPEFLRQKVQDYELQAHQKEVELILKMQGNIQSPIQIDVDRLTRIFDNIISNSLQYTPSGGNISITVKDEKNCISYEICDSGRGFSSKDLKKALDKFYRGDEARQTKGGHSGLGLYIVKQLVEQLGGSVKIENSKSGGACVKFWHSI</sequence>
<dbReference type="EC" id="2.7.13.3" evidence="3"/>
<dbReference type="Gene3D" id="3.30.565.10">
    <property type="entry name" value="Histidine kinase-like ATPase, C-terminal domain"/>
    <property type="match status" value="1"/>
</dbReference>
<dbReference type="Gene3D" id="1.10.287.130">
    <property type="match status" value="1"/>
</dbReference>
<dbReference type="EMBL" id="LK932468">
    <property type="protein sequence ID" value="CDS83605.1"/>
    <property type="molecule type" value="Genomic_DNA"/>
</dbReference>
<evidence type="ECO:0000313" key="17">
    <source>
        <dbReference type="EMBL" id="CDS83605.1"/>
    </source>
</evidence>
<evidence type="ECO:0000256" key="10">
    <source>
        <dbReference type="ARBA" id="ARBA00022840"/>
    </source>
</evidence>
<dbReference type="GO" id="GO:0005524">
    <property type="term" value="F:ATP binding"/>
    <property type="evidence" value="ECO:0007669"/>
    <property type="project" value="UniProtKB-KW"/>
</dbReference>
<dbReference type="InterPro" id="IPR036097">
    <property type="entry name" value="HisK_dim/P_sf"/>
</dbReference>
<feature type="transmembrane region" description="Helical" evidence="14">
    <location>
        <begin position="12"/>
        <end position="37"/>
    </location>
</feature>
<feature type="domain" description="Histidine kinase" evidence="15">
    <location>
        <begin position="257"/>
        <end position="474"/>
    </location>
</feature>
<dbReference type="PANTHER" id="PTHR45528:SF1">
    <property type="entry name" value="SENSOR HISTIDINE KINASE CPXA"/>
    <property type="match status" value="1"/>
</dbReference>
<protein>
    <recommendedName>
        <fullName evidence="3">histidine kinase</fullName>
        <ecNumber evidence="3">2.7.13.3</ecNumber>
    </recommendedName>
</protein>
<dbReference type="SMART" id="SM00387">
    <property type="entry name" value="HATPase_c"/>
    <property type="match status" value="1"/>
</dbReference>
<evidence type="ECO:0000256" key="13">
    <source>
        <dbReference type="ARBA" id="ARBA00023136"/>
    </source>
</evidence>
<reference evidence="19" key="1">
    <citation type="submission" date="2014-07" db="EMBL/GenBank/DDBJ databases">
        <authorList>
            <person name="Monot Marc"/>
        </authorList>
    </citation>
    <scope>NUCLEOTIDE SEQUENCE</scope>
    <source>
        <strain evidence="19">7032989</strain>
        <strain evidence="18">7032994</strain>
    </source>
</reference>
<name>A0A069AYU6_CLODI</name>
<evidence type="ECO:0000256" key="2">
    <source>
        <dbReference type="ARBA" id="ARBA00004651"/>
    </source>
</evidence>
<evidence type="ECO:0000256" key="11">
    <source>
        <dbReference type="ARBA" id="ARBA00022989"/>
    </source>
</evidence>
<evidence type="ECO:0000313" key="18">
    <source>
        <dbReference type="EMBL" id="CDS83699.1"/>
    </source>
</evidence>
<keyword evidence="10" id="KW-0067">ATP-binding</keyword>
<keyword evidence="8" id="KW-0547">Nucleotide-binding</keyword>
<keyword evidence="11 14" id="KW-1133">Transmembrane helix</keyword>
<keyword evidence="4" id="KW-1003">Cell membrane</keyword>
<keyword evidence="6 19" id="KW-0808">Transferase</keyword>
<dbReference type="CDD" id="cd00082">
    <property type="entry name" value="HisKA"/>
    <property type="match status" value="1"/>
</dbReference>
<dbReference type="SUPFAM" id="SSF55874">
    <property type="entry name" value="ATPase domain of HSP90 chaperone/DNA topoisomerase II/histidine kinase"/>
    <property type="match status" value="1"/>
</dbReference>
<dbReference type="Pfam" id="PF00672">
    <property type="entry name" value="HAMP"/>
    <property type="match status" value="1"/>
</dbReference>
<accession>A0A069AYU6</accession>
<dbReference type="PRINTS" id="PR00344">
    <property type="entry name" value="BCTRLSENSOR"/>
</dbReference>
<evidence type="ECO:0000256" key="1">
    <source>
        <dbReference type="ARBA" id="ARBA00000085"/>
    </source>
</evidence>
<dbReference type="EMBL" id="LK932351">
    <property type="protein sequence ID" value="CDS83699.1"/>
    <property type="molecule type" value="Genomic_DNA"/>
</dbReference>
<comment type="subcellular location">
    <subcellularLocation>
        <location evidence="2">Cell membrane</location>
        <topology evidence="2">Multi-pass membrane protein</topology>
    </subcellularLocation>
</comment>
<evidence type="ECO:0000256" key="12">
    <source>
        <dbReference type="ARBA" id="ARBA00023012"/>
    </source>
</evidence>
<dbReference type="Pfam" id="PF02518">
    <property type="entry name" value="HATPase_c"/>
    <property type="match status" value="1"/>
</dbReference>
<dbReference type="Gene3D" id="6.10.340.10">
    <property type="match status" value="1"/>
</dbReference>
<evidence type="ECO:0000259" key="15">
    <source>
        <dbReference type="PROSITE" id="PS50109"/>
    </source>
</evidence>
<keyword evidence="7 14" id="KW-0812">Transmembrane</keyword>
<dbReference type="CDD" id="cd06225">
    <property type="entry name" value="HAMP"/>
    <property type="match status" value="1"/>
</dbReference>
<dbReference type="SMART" id="SM00304">
    <property type="entry name" value="HAMP"/>
    <property type="match status" value="1"/>
</dbReference>
<evidence type="ECO:0000256" key="6">
    <source>
        <dbReference type="ARBA" id="ARBA00022679"/>
    </source>
</evidence>
<dbReference type="InterPro" id="IPR003594">
    <property type="entry name" value="HATPase_dom"/>
</dbReference>
<dbReference type="InterPro" id="IPR044082">
    <property type="entry name" value="SpaK_NisK-like_HATPase"/>
</dbReference>
<dbReference type="GO" id="GO:0000155">
    <property type="term" value="F:phosphorelay sensor kinase activity"/>
    <property type="evidence" value="ECO:0007669"/>
    <property type="project" value="InterPro"/>
</dbReference>
<evidence type="ECO:0000256" key="14">
    <source>
        <dbReference type="SAM" id="Phobius"/>
    </source>
</evidence>
<evidence type="ECO:0000256" key="8">
    <source>
        <dbReference type="ARBA" id="ARBA00022741"/>
    </source>
</evidence>
<keyword evidence="5" id="KW-0597">Phosphoprotein</keyword>
<evidence type="ECO:0000256" key="9">
    <source>
        <dbReference type="ARBA" id="ARBA00022777"/>
    </source>
</evidence>
<gene>
    <name evidence="19" type="primary">spaK</name>
    <name evidence="19" type="ORF">BN1095_550016</name>
    <name evidence="17" type="ORF">BN1096_190014</name>
    <name evidence="18" type="ORF">BN1097_170013</name>
</gene>
<feature type="transmembrane region" description="Helical" evidence="14">
    <location>
        <begin position="161"/>
        <end position="184"/>
    </location>
</feature>
<dbReference type="InterPro" id="IPR004358">
    <property type="entry name" value="Sig_transdc_His_kin-like_C"/>
</dbReference>
<organism evidence="19">
    <name type="scientific">Clostridioides difficile</name>
    <name type="common">Peptoclostridium difficile</name>
    <dbReference type="NCBI Taxonomy" id="1496"/>
    <lineage>
        <taxon>Bacteria</taxon>
        <taxon>Bacillati</taxon>
        <taxon>Bacillota</taxon>
        <taxon>Clostridia</taxon>
        <taxon>Peptostreptococcales</taxon>
        <taxon>Peptostreptococcaceae</taxon>
        <taxon>Clostridioides</taxon>
    </lineage>
</organism>
<evidence type="ECO:0000313" key="19">
    <source>
        <dbReference type="EMBL" id="CDT53264.1"/>
    </source>
</evidence>
<evidence type="ECO:0000256" key="4">
    <source>
        <dbReference type="ARBA" id="ARBA00022475"/>
    </source>
</evidence>